<dbReference type="PANTHER" id="PTHR21321:SF4">
    <property type="entry name" value="EXOSOME COMPLEX COMPONENT RRP4"/>
    <property type="match status" value="1"/>
</dbReference>
<comment type="subcellular location">
    <subcellularLocation>
        <location evidence="1">Nucleus</location>
    </subcellularLocation>
</comment>
<dbReference type="CDD" id="cd05789">
    <property type="entry name" value="S1_Rrp4"/>
    <property type="match status" value="1"/>
</dbReference>
<dbReference type="GO" id="GO:0003723">
    <property type="term" value="F:RNA binding"/>
    <property type="evidence" value="ECO:0007669"/>
    <property type="project" value="UniProtKB-KW"/>
</dbReference>
<dbReference type="SUPFAM" id="SSF54791">
    <property type="entry name" value="Eukaryotic type KH-domain (KH-domain type I)"/>
    <property type="match status" value="1"/>
</dbReference>
<sequence>MLSIKSGNRSAEEGTNGDVSMTTLDSAHHQQMYQRQLVLPGDVINADKGYLKGRGLLVDPVDGKLVATVRGILERVNKLLYIRPLKSRYTGEVGDVIVGRVAEVGGDRWMLDYGGGGSLAALPIGGVNLPQGEQRRRTDTDRMNMRAMFTEGDLLSAEIQKVVSDSGDVILHTRSAKYGKLYNGQMVRVSSSLVRRQSSHIVENLPAPFDHLQVVLGLNGWIWVGMKPKQSGHIQSINFTQTEKGFQEVDQASRQAIALLCACIEALGSSFSEVTIDSMLGVVDAARRRGLEGKDFLIPEVALECANEAREVAAGRKVVNDDDGDEKMAEAS</sequence>
<dbReference type="CDD" id="cd22525">
    <property type="entry name" value="KH-I_Rrp4_eukar"/>
    <property type="match status" value="1"/>
</dbReference>
<keyword evidence="8" id="KW-0378">Hydrolase</keyword>
<dbReference type="InterPro" id="IPR048565">
    <property type="entry name" value="S1_RRP4"/>
</dbReference>
<dbReference type="GO" id="GO:0000176">
    <property type="term" value="C:nuclear exosome (RNase complex)"/>
    <property type="evidence" value="ECO:0007669"/>
    <property type="project" value="TreeGrafter"/>
</dbReference>
<dbReference type="Gene3D" id="2.40.50.140">
    <property type="entry name" value="Nucleic acid-binding proteins"/>
    <property type="match status" value="1"/>
</dbReference>
<evidence type="ECO:0000256" key="4">
    <source>
        <dbReference type="ARBA" id="ARBA00022884"/>
    </source>
</evidence>
<evidence type="ECO:0000313" key="9">
    <source>
        <dbReference type="Proteomes" id="UP000007800"/>
    </source>
</evidence>
<dbReference type="AlphaFoldDB" id="C5L6L5"/>
<dbReference type="Proteomes" id="UP000007800">
    <property type="component" value="Unassembled WGS sequence"/>
</dbReference>
<keyword evidence="3" id="KW-0271">Exosome</keyword>
<keyword evidence="9" id="KW-1185">Reference proteome</keyword>
<comment type="similarity">
    <text evidence="2">Belongs to the RRP4 family.</text>
</comment>
<evidence type="ECO:0000259" key="6">
    <source>
        <dbReference type="Pfam" id="PF15985"/>
    </source>
</evidence>
<proteinExistence type="inferred from homology"/>
<dbReference type="EMBL" id="GG679769">
    <property type="protein sequence ID" value="EER07676.1"/>
    <property type="molecule type" value="Genomic_DNA"/>
</dbReference>
<name>C5L6L5_PERM5</name>
<evidence type="ECO:0000256" key="2">
    <source>
        <dbReference type="ARBA" id="ARBA00009155"/>
    </source>
</evidence>
<dbReference type="GO" id="GO:0071034">
    <property type="term" value="P:CUT catabolic process"/>
    <property type="evidence" value="ECO:0007669"/>
    <property type="project" value="TreeGrafter"/>
</dbReference>
<protein>
    <submittedName>
        <fullName evidence="8">Exosome complex exonuclease rrp4, putative</fullName>
    </submittedName>
</protein>
<dbReference type="Pfam" id="PF15985">
    <property type="entry name" value="KH_6"/>
    <property type="match status" value="1"/>
</dbReference>
<dbReference type="Gene3D" id="2.40.50.100">
    <property type="match status" value="1"/>
</dbReference>
<dbReference type="OMA" id="MENIDIH"/>
<dbReference type="SUPFAM" id="SSF110324">
    <property type="entry name" value="Ribosomal L27 protein-like"/>
    <property type="match status" value="1"/>
</dbReference>
<dbReference type="OrthoDB" id="1650at2759"/>
<feature type="domain" description="K Homology" evidence="6">
    <location>
        <begin position="184"/>
        <end position="227"/>
    </location>
</feature>
<dbReference type="GO" id="GO:0071035">
    <property type="term" value="P:nuclear polyadenylation-dependent rRNA catabolic process"/>
    <property type="evidence" value="ECO:0007669"/>
    <property type="project" value="TreeGrafter"/>
</dbReference>
<dbReference type="GO" id="GO:0071038">
    <property type="term" value="P:TRAMP-dependent tRNA surveillance pathway"/>
    <property type="evidence" value="ECO:0007669"/>
    <property type="project" value="TreeGrafter"/>
</dbReference>
<evidence type="ECO:0000259" key="7">
    <source>
        <dbReference type="Pfam" id="PF21266"/>
    </source>
</evidence>
<dbReference type="Pfam" id="PF21266">
    <property type="entry name" value="S1_RRP4"/>
    <property type="match status" value="1"/>
</dbReference>
<dbReference type="GO" id="GO:0034475">
    <property type="term" value="P:U4 snRNA 3'-end processing"/>
    <property type="evidence" value="ECO:0007669"/>
    <property type="project" value="TreeGrafter"/>
</dbReference>
<dbReference type="GO" id="GO:0000467">
    <property type="term" value="P:exonucleolytic trimming to generate mature 3'-end of 5.8S rRNA from tricistronic rRNA transcript (SSU-rRNA, 5.8S rRNA, LSU-rRNA)"/>
    <property type="evidence" value="ECO:0007669"/>
    <property type="project" value="TreeGrafter"/>
</dbReference>
<dbReference type="InterPro" id="IPR036612">
    <property type="entry name" value="KH_dom_type_1_sf"/>
</dbReference>
<feature type="region of interest" description="Disordered" evidence="5">
    <location>
        <begin position="1"/>
        <end position="21"/>
    </location>
</feature>
<evidence type="ECO:0000313" key="8">
    <source>
        <dbReference type="EMBL" id="EER07676.1"/>
    </source>
</evidence>
<keyword evidence="8" id="KW-0540">Nuclease</keyword>
<dbReference type="InterPro" id="IPR012340">
    <property type="entry name" value="NA-bd_OB-fold"/>
</dbReference>
<dbReference type="GO" id="GO:0071051">
    <property type="term" value="P:poly(A)-dependent snoRNA 3'-end processing"/>
    <property type="evidence" value="ECO:0007669"/>
    <property type="project" value="TreeGrafter"/>
</dbReference>
<dbReference type="InParanoid" id="C5L6L5"/>
<evidence type="ECO:0000256" key="5">
    <source>
        <dbReference type="SAM" id="MobiDB-lite"/>
    </source>
</evidence>
<dbReference type="GO" id="GO:0000177">
    <property type="term" value="C:cytoplasmic exosome (RNase complex)"/>
    <property type="evidence" value="ECO:0007669"/>
    <property type="project" value="TreeGrafter"/>
</dbReference>
<dbReference type="GeneID" id="9042391"/>
<evidence type="ECO:0000256" key="1">
    <source>
        <dbReference type="ARBA" id="ARBA00004123"/>
    </source>
</evidence>
<dbReference type="FunCoup" id="C5L6L5">
    <property type="interactions" value="848"/>
</dbReference>
<dbReference type="InterPro" id="IPR026699">
    <property type="entry name" value="Exosome_RNA_bind1/RRP40/RRP4"/>
</dbReference>
<accession>C5L6L5</accession>
<keyword evidence="4" id="KW-0694">RNA-binding</keyword>
<reference evidence="8 9" key="1">
    <citation type="submission" date="2008-07" db="EMBL/GenBank/DDBJ databases">
        <authorList>
            <person name="El-Sayed N."/>
            <person name="Caler E."/>
            <person name="Inman J."/>
            <person name="Amedeo P."/>
            <person name="Hass B."/>
            <person name="Wortman J."/>
        </authorList>
    </citation>
    <scope>NUCLEOTIDE SEQUENCE [LARGE SCALE GENOMIC DNA]</scope>
    <source>
        <strain evidence="9">ATCC 50983 / TXsc</strain>
    </source>
</reference>
<dbReference type="GO" id="GO:0004527">
    <property type="term" value="F:exonuclease activity"/>
    <property type="evidence" value="ECO:0007669"/>
    <property type="project" value="UniProtKB-KW"/>
</dbReference>
<feature type="domain" description="RRP4 S1" evidence="7">
    <location>
        <begin position="88"/>
        <end position="161"/>
    </location>
</feature>
<gene>
    <name evidence="8" type="ORF">Pmar_PMAR024082</name>
</gene>
<organism evidence="9">
    <name type="scientific">Perkinsus marinus (strain ATCC 50983 / TXsc)</name>
    <dbReference type="NCBI Taxonomy" id="423536"/>
    <lineage>
        <taxon>Eukaryota</taxon>
        <taxon>Sar</taxon>
        <taxon>Alveolata</taxon>
        <taxon>Perkinsozoa</taxon>
        <taxon>Perkinsea</taxon>
        <taxon>Perkinsida</taxon>
        <taxon>Perkinsidae</taxon>
        <taxon>Perkinsus</taxon>
    </lineage>
</organism>
<dbReference type="RefSeq" id="XP_002775860.1">
    <property type="nucleotide sequence ID" value="XM_002775814.1"/>
</dbReference>
<keyword evidence="8" id="KW-0269">Exonuclease</keyword>
<dbReference type="InterPro" id="IPR004088">
    <property type="entry name" value="KH_dom_type_1"/>
</dbReference>
<dbReference type="SUPFAM" id="SSF50249">
    <property type="entry name" value="Nucleic acid-binding proteins"/>
    <property type="match status" value="1"/>
</dbReference>
<dbReference type="PANTHER" id="PTHR21321">
    <property type="entry name" value="PNAS-3 RELATED"/>
    <property type="match status" value="1"/>
</dbReference>
<evidence type="ECO:0000256" key="3">
    <source>
        <dbReference type="ARBA" id="ARBA00022835"/>
    </source>
</evidence>